<feature type="transmembrane region" description="Helical" evidence="1">
    <location>
        <begin position="121"/>
        <end position="139"/>
    </location>
</feature>
<dbReference type="AlphaFoldDB" id="A0A650CME8"/>
<name>A0A650CME8_9CREN</name>
<dbReference type="EMBL" id="CP045483">
    <property type="protein sequence ID" value="QGR18943.1"/>
    <property type="molecule type" value="Genomic_DNA"/>
</dbReference>
<evidence type="ECO:0008006" key="4">
    <source>
        <dbReference type="Google" id="ProtNLM"/>
    </source>
</evidence>
<dbReference type="KEGG" id="sazo:D1868_02350"/>
<dbReference type="OrthoDB" id="40768at2157"/>
<keyword evidence="1" id="KW-1133">Transmembrane helix</keyword>
<accession>A0A650CME8</accession>
<feature type="transmembrane region" description="Helical" evidence="1">
    <location>
        <begin position="6"/>
        <end position="23"/>
    </location>
</feature>
<sequence>MFYTILEIFFISFLFNFILYLWYRFYLNPKMTETILLIRKYEDRISSITSNKRRNKVMRAISSEVQTYTNKLRNYMFFQSLTVIMVYMVGLVIVLNYIYPSYVYFPYSTIVTPPINGKPEINNLFVYILSFLLFTPLSLRRPKLL</sequence>
<keyword evidence="1" id="KW-0472">Membrane</keyword>
<proteinExistence type="predicted"/>
<keyword evidence="3" id="KW-1185">Reference proteome</keyword>
<evidence type="ECO:0000256" key="1">
    <source>
        <dbReference type="SAM" id="Phobius"/>
    </source>
</evidence>
<evidence type="ECO:0000313" key="3">
    <source>
        <dbReference type="Proteomes" id="UP000423396"/>
    </source>
</evidence>
<gene>
    <name evidence="2" type="ORF">D1868_02350</name>
</gene>
<protein>
    <recommendedName>
        <fullName evidence="4">DUF106 domain-containing protein</fullName>
    </recommendedName>
</protein>
<evidence type="ECO:0000313" key="2">
    <source>
        <dbReference type="EMBL" id="QGR18943.1"/>
    </source>
</evidence>
<dbReference type="Proteomes" id="UP000423396">
    <property type="component" value="Chromosome"/>
</dbReference>
<keyword evidence="1" id="KW-0812">Transmembrane</keyword>
<reference evidence="2 3" key="1">
    <citation type="submission" date="2019-10" db="EMBL/GenBank/DDBJ databases">
        <title>Genome Sequences from Six Type Strain Members of the Archaeal Family Sulfolobaceae: Acidianus ambivalens, Acidianus infernus, Metallosphaera prunae, Stygiolobus azoricus, Sulfolobus metallicus, and Sulfurisphaera ohwakuensis.</title>
        <authorList>
            <person name="Counts J.A."/>
            <person name="Kelly R.M."/>
        </authorList>
    </citation>
    <scope>NUCLEOTIDE SEQUENCE [LARGE SCALE GENOMIC DNA]</scope>
    <source>
        <strain evidence="2 3">FC6</strain>
    </source>
</reference>
<feature type="transmembrane region" description="Helical" evidence="1">
    <location>
        <begin position="76"/>
        <end position="99"/>
    </location>
</feature>
<organism evidence="2 3">
    <name type="scientific">Stygiolobus azoricus</name>
    <dbReference type="NCBI Taxonomy" id="41675"/>
    <lineage>
        <taxon>Archaea</taxon>
        <taxon>Thermoproteota</taxon>
        <taxon>Thermoprotei</taxon>
        <taxon>Sulfolobales</taxon>
        <taxon>Sulfolobaceae</taxon>
        <taxon>Stygiolobus</taxon>
    </lineage>
</organism>